<gene>
    <name evidence="2" type="ORF">niasHT_035552</name>
</gene>
<proteinExistence type="predicted"/>
<reference evidence="2 3" key="1">
    <citation type="submission" date="2024-10" db="EMBL/GenBank/DDBJ databases">
        <authorList>
            <person name="Kim D."/>
        </authorList>
    </citation>
    <scope>NUCLEOTIDE SEQUENCE [LARGE SCALE GENOMIC DNA]</scope>
    <source>
        <strain evidence="2">BH-2024</strain>
    </source>
</reference>
<feature type="region of interest" description="Disordered" evidence="1">
    <location>
        <begin position="94"/>
        <end position="158"/>
    </location>
</feature>
<sequence length="158" mass="17904">MWKNVPQESLAVAVSGFIGRLATYPLNPNSPLNLTTYEEIVSYDAVQWLLKDLGEIFKIYEIQMLKPMKEEYPENKELQNLKVVDPCEEAKLKMVKKKKTEQKEEEPSQTNDQGKVIESGTEDQQKKQAGVESNVNKVKTKREGSGKEKGEKSGRKSG</sequence>
<feature type="compositionally biased region" description="Basic and acidic residues" evidence="1">
    <location>
        <begin position="141"/>
        <end position="158"/>
    </location>
</feature>
<evidence type="ECO:0000313" key="3">
    <source>
        <dbReference type="Proteomes" id="UP001620626"/>
    </source>
</evidence>
<comment type="caution">
    <text evidence="2">The sequence shown here is derived from an EMBL/GenBank/DDBJ whole genome shotgun (WGS) entry which is preliminary data.</text>
</comment>
<keyword evidence="3" id="KW-1185">Reference proteome</keyword>
<dbReference type="AlphaFoldDB" id="A0ABD2HW83"/>
<protein>
    <submittedName>
        <fullName evidence="2">Uncharacterized protein</fullName>
    </submittedName>
</protein>
<evidence type="ECO:0000313" key="2">
    <source>
        <dbReference type="EMBL" id="KAL3071226.1"/>
    </source>
</evidence>
<dbReference type="Proteomes" id="UP001620626">
    <property type="component" value="Unassembled WGS sequence"/>
</dbReference>
<evidence type="ECO:0000256" key="1">
    <source>
        <dbReference type="SAM" id="MobiDB-lite"/>
    </source>
</evidence>
<dbReference type="EMBL" id="JBICBT010001363">
    <property type="protein sequence ID" value="KAL3071226.1"/>
    <property type="molecule type" value="Genomic_DNA"/>
</dbReference>
<organism evidence="2 3">
    <name type="scientific">Heterodera trifolii</name>
    <dbReference type="NCBI Taxonomy" id="157864"/>
    <lineage>
        <taxon>Eukaryota</taxon>
        <taxon>Metazoa</taxon>
        <taxon>Ecdysozoa</taxon>
        <taxon>Nematoda</taxon>
        <taxon>Chromadorea</taxon>
        <taxon>Rhabditida</taxon>
        <taxon>Tylenchina</taxon>
        <taxon>Tylenchomorpha</taxon>
        <taxon>Tylenchoidea</taxon>
        <taxon>Heteroderidae</taxon>
        <taxon>Heteroderinae</taxon>
        <taxon>Heterodera</taxon>
    </lineage>
</organism>
<accession>A0ABD2HW83</accession>
<name>A0ABD2HW83_9BILA</name>